<evidence type="ECO:0000259" key="5">
    <source>
        <dbReference type="PROSITE" id="PS50903"/>
    </source>
</evidence>
<evidence type="ECO:0000256" key="3">
    <source>
        <dbReference type="ARBA" id="ARBA00022982"/>
    </source>
</evidence>
<accession>A0ABS4KVT5</accession>
<keyword evidence="3" id="KW-0249">Electron transport</keyword>
<evidence type="ECO:0000313" key="6">
    <source>
        <dbReference type="EMBL" id="MBP2034122.1"/>
    </source>
</evidence>
<dbReference type="Pfam" id="PF01613">
    <property type="entry name" value="Flavin_Reduct"/>
    <property type="match status" value="1"/>
</dbReference>
<sequence>MIDNKAFYKLSYGLYIVSSVSEGRKNGQIANTVFQITSDPITIAVSINKQNLTHEYIRKSKLIGISVLSEEAPMDLIGRFGFKSGRDIDKFSNVSFKTLDSGVPVVLDNTVSYFELHVEKEIDVLTHTVFICKVLSSGLIKDTNQMTYQYYQDIKRGKIQKTASTYVENKEKPVSEISNDKPKYQCSVCGYIYDPDVGDSKSGVSAGTSFENLPDNWTCPICGVSKDKFNQIN</sequence>
<dbReference type="SMART" id="SM00903">
    <property type="entry name" value="Flavin_Reduct"/>
    <property type="match status" value="1"/>
</dbReference>
<evidence type="ECO:0000313" key="7">
    <source>
        <dbReference type="Proteomes" id="UP001519307"/>
    </source>
</evidence>
<dbReference type="SUPFAM" id="SSF57802">
    <property type="entry name" value="Rubredoxin-like"/>
    <property type="match status" value="1"/>
</dbReference>
<protein>
    <submittedName>
        <fullName evidence="6">Flavin reductase (DIM6/NTAB) family NADH-FMN oxidoreductase RutF/rubredoxin</fullName>
    </submittedName>
</protein>
<dbReference type="InterPro" id="IPR002563">
    <property type="entry name" value="Flavin_Rdtase-like_dom"/>
</dbReference>
<dbReference type="PROSITE" id="PS00202">
    <property type="entry name" value="RUBREDOXIN"/>
    <property type="match status" value="1"/>
</dbReference>
<keyword evidence="7" id="KW-1185">Reference proteome</keyword>
<comment type="caution">
    <text evidence="6">The sequence shown here is derived from an EMBL/GenBank/DDBJ whole genome shotgun (WGS) entry which is preliminary data.</text>
</comment>
<dbReference type="Gene3D" id="2.30.110.10">
    <property type="entry name" value="Electron Transport, Fmn-binding Protein, Chain A"/>
    <property type="match status" value="1"/>
</dbReference>
<dbReference type="CDD" id="cd00730">
    <property type="entry name" value="rubredoxin"/>
    <property type="match status" value="1"/>
</dbReference>
<evidence type="ECO:0000256" key="4">
    <source>
        <dbReference type="ARBA" id="ARBA00023004"/>
    </source>
</evidence>
<evidence type="ECO:0000256" key="1">
    <source>
        <dbReference type="ARBA" id="ARBA00022448"/>
    </source>
</evidence>
<feature type="domain" description="Rubredoxin-like" evidence="5">
    <location>
        <begin position="181"/>
        <end position="232"/>
    </location>
</feature>
<dbReference type="PROSITE" id="PS50903">
    <property type="entry name" value="RUBREDOXIN_LIKE"/>
    <property type="match status" value="1"/>
</dbReference>
<dbReference type="PANTHER" id="PTHR47627">
    <property type="entry name" value="RUBREDOXIN"/>
    <property type="match status" value="1"/>
</dbReference>
<reference evidence="6 7" key="1">
    <citation type="submission" date="2021-03" db="EMBL/GenBank/DDBJ databases">
        <title>Genomic Encyclopedia of Type Strains, Phase IV (KMG-IV): sequencing the most valuable type-strain genomes for metagenomic binning, comparative biology and taxonomic classification.</title>
        <authorList>
            <person name="Goeker M."/>
        </authorList>
    </citation>
    <scope>NUCLEOTIDE SEQUENCE [LARGE SCALE GENOMIC DNA]</scope>
    <source>
        <strain evidence="6 7">DSM 28783</strain>
    </source>
</reference>
<keyword evidence="4" id="KW-0408">Iron</keyword>
<dbReference type="InterPro" id="IPR012349">
    <property type="entry name" value="Split_barrel_FMN-bd"/>
</dbReference>
<keyword evidence="2" id="KW-0479">Metal-binding</keyword>
<dbReference type="EMBL" id="JAGGLM010000032">
    <property type="protein sequence ID" value="MBP2034122.1"/>
    <property type="molecule type" value="Genomic_DNA"/>
</dbReference>
<dbReference type="Proteomes" id="UP001519307">
    <property type="component" value="Unassembled WGS sequence"/>
</dbReference>
<dbReference type="Pfam" id="PF00301">
    <property type="entry name" value="Rubredoxin"/>
    <property type="match status" value="1"/>
</dbReference>
<dbReference type="InterPro" id="IPR024934">
    <property type="entry name" value="Rubredoxin-like_dom"/>
</dbReference>
<dbReference type="RefSeq" id="WP_209703353.1">
    <property type="nucleotide sequence ID" value="NZ_JAGGLM010000032.1"/>
</dbReference>
<gene>
    <name evidence="6" type="ORF">J2Z42_002849</name>
</gene>
<dbReference type="Gene3D" id="2.20.28.10">
    <property type="match status" value="1"/>
</dbReference>
<dbReference type="InterPro" id="IPR024935">
    <property type="entry name" value="Rubredoxin_dom"/>
</dbReference>
<dbReference type="PRINTS" id="PR00163">
    <property type="entry name" value="RUBREDOXIN"/>
</dbReference>
<proteinExistence type="predicted"/>
<organism evidence="6 7">
    <name type="scientific">Clostridium algifaecis</name>
    <dbReference type="NCBI Taxonomy" id="1472040"/>
    <lineage>
        <taxon>Bacteria</taxon>
        <taxon>Bacillati</taxon>
        <taxon>Bacillota</taxon>
        <taxon>Clostridia</taxon>
        <taxon>Eubacteriales</taxon>
        <taxon>Clostridiaceae</taxon>
        <taxon>Clostridium</taxon>
    </lineage>
</organism>
<dbReference type="SUPFAM" id="SSF50475">
    <property type="entry name" value="FMN-binding split barrel"/>
    <property type="match status" value="1"/>
</dbReference>
<dbReference type="InterPro" id="IPR018527">
    <property type="entry name" value="Rubredoxin_Fe_BS"/>
</dbReference>
<dbReference type="InterPro" id="IPR050526">
    <property type="entry name" value="Rubredoxin_ET"/>
</dbReference>
<dbReference type="PANTHER" id="PTHR47627:SF1">
    <property type="entry name" value="RUBREDOXIN-1-RELATED"/>
    <property type="match status" value="1"/>
</dbReference>
<name>A0ABS4KVT5_9CLOT</name>
<evidence type="ECO:0000256" key="2">
    <source>
        <dbReference type="ARBA" id="ARBA00022723"/>
    </source>
</evidence>
<keyword evidence="1" id="KW-0813">Transport</keyword>